<reference evidence="2" key="1">
    <citation type="submission" date="2020-02" db="EMBL/GenBank/DDBJ databases">
        <authorList>
            <person name="Meier V. D."/>
        </authorList>
    </citation>
    <scope>NUCLEOTIDE SEQUENCE</scope>
    <source>
        <strain evidence="2">AVDCRST_MAG22</strain>
    </source>
</reference>
<keyword evidence="1" id="KW-1133">Transmembrane helix</keyword>
<proteinExistence type="predicted"/>
<feature type="transmembrane region" description="Helical" evidence="1">
    <location>
        <begin position="204"/>
        <end position="223"/>
    </location>
</feature>
<evidence type="ECO:0000256" key="1">
    <source>
        <dbReference type="SAM" id="Phobius"/>
    </source>
</evidence>
<feature type="transmembrane region" description="Helical" evidence="1">
    <location>
        <begin position="66"/>
        <end position="82"/>
    </location>
</feature>
<accession>A0A6J4Q272</accession>
<gene>
    <name evidence="2" type="ORF">AVDCRST_MAG22-3286</name>
</gene>
<feature type="transmembrane region" description="Helical" evidence="1">
    <location>
        <begin position="182"/>
        <end position="198"/>
    </location>
</feature>
<keyword evidence="1" id="KW-0812">Transmembrane</keyword>
<sequence length="302" mass="31992">MSWAVFLGAFVGSLIELVEVLAVVFVVGRVAGWRNALVGAGSAVGLVAVAPLVAGRGLALIPARPLELIAGAILLGFGQAWARSVTKYYGGTLKASADDDVRLRERLTRNGGRGGWDAVAMVTAFKSSLLESFEIAIVVIGLGTAGGAWVEAIGGALVASAILIFVALWLRTSLERVPVKPAKFIAATLLMGFGTYWVGEGLGFEWPGGVLFLLWLPLLWGLLMAGGGRVSAFAASRGHVGAGTTASRGTRAPRWRGMTPRVAGMVRWLEFLARTLPADRCTRPERPRLWPEGSRTLGDDLW</sequence>
<dbReference type="AlphaFoldDB" id="A0A6J4Q272"/>
<protein>
    <submittedName>
        <fullName evidence="2">Uncharacterized protein</fullName>
    </submittedName>
</protein>
<dbReference type="InterPro" id="IPR031594">
    <property type="entry name" value="OFeT_1"/>
</dbReference>
<feature type="transmembrane region" description="Helical" evidence="1">
    <location>
        <begin position="32"/>
        <end position="54"/>
    </location>
</feature>
<name>A0A6J4Q272_9ACTN</name>
<keyword evidence="1" id="KW-0472">Membrane</keyword>
<organism evidence="2">
    <name type="scientific">uncultured Rubrobacteraceae bacterium</name>
    <dbReference type="NCBI Taxonomy" id="349277"/>
    <lineage>
        <taxon>Bacteria</taxon>
        <taxon>Bacillati</taxon>
        <taxon>Actinomycetota</taxon>
        <taxon>Rubrobacteria</taxon>
        <taxon>Rubrobacterales</taxon>
        <taxon>Rubrobacteraceae</taxon>
        <taxon>environmental samples</taxon>
    </lineage>
</organism>
<evidence type="ECO:0000313" key="2">
    <source>
        <dbReference type="EMBL" id="CAA9431014.1"/>
    </source>
</evidence>
<dbReference type="EMBL" id="CADCUV010000154">
    <property type="protein sequence ID" value="CAA9431014.1"/>
    <property type="molecule type" value="Genomic_DNA"/>
</dbReference>
<feature type="transmembrane region" description="Helical" evidence="1">
    <location>
        <begin position="148"/>
        <end position="170"/>
    </location>
</feature>
<dbReference type="Pfam" id="PF16955">
    <property type="entry name" value="OFeT_1"/>
    <property type="match status" value="1"/>
</dbReference>